<dbReference type="EMBL" id="BARS01046086">
    <property type="protein sequence ID" value="GAG39711.1"/>
    <property type="molecule type" value="Genomic_DNA"/>
</dbReference>
<gene>
    <name evidence="1" type="ORF">S01H1_69412</name>
</gene>
<sequence length="76" mass="8409">MENDFFRDVGTTIFKPVGDFVGGAVTALQPGRVQQMQLQQRRLESLLKTAEGQDLLRRAQAVALQNKQPASPVGKR</sequence>
<organism evidence="1">
    <name type="scientific">marine sediment metagenome</name>
    <dbReference type="NCBI Taxonomy" id="412755"/>
    <lineage>
        <taxon>unclassified sequences</taxon>
        <taxon>metagenomes</taxon>
        <taxon>ecological metagenomes</taxon>
    </lineage>
</organism>
<comment type="caution">
    <text evidence="1">The sequence shown here is derived from an EMBL/GenBank/DDBJ whole genome shotgun (WGS) entry which is preliminary data.</text>
</comment>
<reference evidence="1" key="1">
    <citation type="journal article" date="2014" name="Front. Microbiol.">
        <title>High frequency of phylogenetically diverse reductive dehalogenase-homologous genes in deep subseafloor sedimentary metagenomes.</title>
        <authorList>
            <person name="Kawai M."/>
            <person name="Futagami T."/>
            <person name="Toyoda A."/>
            <person name="Takaki Y."/>
            <person name="Nishi S."/>
            <person name="Hori S."/>
            <person name="Arai W."/>
            <person name="Tsubouchi T."/>
            <person name="Morono Y."/>
            <person name="Uchiyama I."/>
            <person name="Ito T."/>
            <person name="Fujiyama A."/>
            <person name="Inagaki F."/>
            <person name="Takami H."/>
        </authorList>
    </citation>
    <scope>NUCLEOTIDE SEQUENCE</scope>
    <source>
        <strain evidence="1">Expedition CK06-06</strain>
    </source>
</reference>
<name>X0YSQ1_9ZZZZ</name>
<protein>
    <submittedName>
        <fullName evidence="1">Uncharacterized protein</fullName>
    </submittedName>
</protein>
<feature type="non-terminal residue" evidence="1">
    <location>
        <position position="76"/>
    </location>
</feature>
<accession>X0YSQ1</accession>
<dbReference type="AlphaFoldDB" id="X0YSQ1"/>
<evidence type="ECO:0000313" key="1">
    <source>
        <dbReference type="EMBL" id="GAG39711.1"/>
    </source>
</evidence>
<proteinExistence type="predicted"/>